<organism evidence="1 2">
    <name type="scientific">Lysinibacillus sphaericus CBAM5</name>
    <dbReference type="NCBI Taxonomy" id="1400869"/>
    <lineage>
        <taxon>Bacteria</taxon>
        <taxon>Bacillati</taxon>
        <taxon>Bacillota</taxon>
        <taxon>Bacilli</taxon>
        <taxon>Bacillales</taxon>
        <taxon>Bacillaceae</taxon>
        <taxon>Lysinibacillus</taxon>
    </lineage>
</organism>
<dbReference type="AlphaFoldDB" id="W7S5C7"/>
<name>W7S5C7_LYSSH</name>
<gene>
    <name evidence="1" type="ORF">P799_10425</name>
</gene>
<dbReference type="Proteomes" id="UP000023555">
    <property type="component" value="Unassembled WGS sequence"/>
</dbReference>
<protein>
    <submittedName>
        <fullName evidence="1">Uncharacterized protein</fullName>
    </submittedName>
</protein>
<reference evidence="1 2" key="1">
    <citation type="journal article" date="2015" name="Stand. Genomic Sci.">
        <title>Genome sequence and description of the mosquitocidal and heavy metal tolerant strain Lysinibacillus sphaericus CBAM5.</title>
        <authorList>
            <person name="Pena-Montenegro T.D."/>
            <person name="Lozano L."/>
            <person name="Dussan J."/>
        </authorList>
    </citation>
    <scope>NUCLEOTIDE SEQUENCE [LARGE SCALE GENOMIC DNA]</scope>
    <source>
        <strain evidence="1">CBAM5</strain>
    </source>
</reference>
<accession>W7S5C7</accession>
<dbReference type="HOGENOM" id="CLU_2917144_0_0_9"/>
<proteinExistence type="predicted"/>
<evidence type="ECO:0000313" key="2">
    <source>
        <dbReference type="Proteomes" id="UP000023555"/>
    </source>
</evidence>
<sequence length="61" mass="7293">MTLQQPLTNVRKVLIPAKVFPLRDKSEREKNPSHSISYGMWRIFNFFRKRSKKERGMLDAN</sequence>
<dbReference type="EMBL" id="AYKQ01000009">
    <property type="protein sequence ID" value="EWH33416.1"/>
    <property type="molecule type" value="Genomic_DNA"/>
</dbReference>
<evidence type="ECO:0000313" key="1">
    <source>
        <dbReference type="EMBL" id="EWH33416.1"/>
    </source>
</evidence>
<comment type="caution">
    <text evidence="1">The sequence shown here is derived from an EMBL/GenBank/DDBJ whole genome shotgun (WGS) entry which is preliminary data.</text>
</comment>